<protein>
    <recommendedName>
        <fullName evidence="3">Beta-lactamase-related domain-containing protein</fullName>
    </recommendedName>
</protein>
<keyword evidence="5" id="KW-1185">Reference proteome</keyword>
<accession>A0ABN2RM47</accession>
<feature type="signal peptide" evidence="2">
    <location>
        <begin position="1"/>
        <end position="35"/>
    </location>
</feature>
<evidence type="ECO:0000313" key="4">
    <source>
        <dbReference type="EMBL" id="GAA1971518.1"/>
    </source>
</evidence>
<dbReference type="EMBL" id="BAAAPB010000004">
    <property type="protein sequence ID" value="GAA1971518.1"/>
    <property type="molecule type" value="Genomic_DNA"/>
</dbReference>
<dbReference type="Proteomes" id="UP001500571">
    <property type="component" value="Unassembled WGS sequence"/>
</dbReference>
<dbReference type="InterPro" id="IPR001466">
    <property type="entry name" value="Beta-lactam-related"/>
</dbReference>
<evidence type="ECO:0000259" key="3">
    <source>
        <dbReference type="Pfam" id="PF00144"/>
    </source>
</evidence>
<sequence length="677" mass="73007">MAVSGTSCLRYRRLGVIAFALALAAPLLPVGAASAAAPAAASGDDVVATMIATYRQRIPELMAEQHVPGLAIAVVDRHRVLWTEGFGNRDDHGDPVTPDTIFSVQSMSKLFTATAVMQAVQAGRLDLDEPITTYLPDFTVHSAFEAHPERRITLRMLLSHTAGLTHEAPVGNSNELDPGTFDEHVRSISDTWLRFPVGSGFAYSNLGIDLAGYILERVEGKPFADLMHDSLLGPLGMDRSTFDRAAIRADDNRAVPHVKYYADPPIYEPATAAGGLYSSADDLARFLRFQLGEGTLDGRAVLGQDSMREMRTIPAPFAGEQAGYALGVSRTRWNLWAQRPALFNHAGGGTGFMSDLWWAPQLGLGVGMLTNSDDHELQVNLPLSILDDLVAEPGVYHDRLAALPSRPPVTEPQWLRLPADMADLVGGAAMPPTADQAARWAGYSGAYRAPDWNVLNPFEPPERFLLDNGIPFFETQEVDETDSPVRHRLVEVSRGVFLADNGETLDLSGSDPRWRGFRLVGVADGPAAWQWVVLGIATLASVAWLVAAAIRSGRRRARRPSYQRSSGPRGWRRVAATAAVLTAVLVLGNAALIMWAPGLVDSGFLGWLELPLAARLLLHLPLALAVLAGCTAALTAAGWVRHWWPSAALVSYIALSAAAVAVTSQLVAWQLVGWGLT</sequence>
<feature type="transmembrane region" description="Helical" evidence="1">
    <location>
        <begin position="616"/>
        <end position="640"/>
    </location>
</feature>
<gene>
    <name evidence="4" type="ORF">GCM10009798_35510</name>
</gene>
<feature type="transmembrane region" description="Helical" evidence="1">
    <location>
        <begin position="528"/>
        <end position="550"/>
    </location>
</feature>
<comment type="caution">
    <text evidence="4">The sequence shown here is derived from an EMBL/GenBank/DDBJ whole genome shotgun (WGS) entry which is preliminary data.</text>
</comment>
<dbReference type="InterPro" id="IPR050789">
    <property type="entry name" value="Diverse_Enzym_Activities"/>
</dbReference>
<feature type="chain" id="PRO_5045359431" description="Beta-lactamase-related domain-containing protein" evidence="2">
    <location>
        <begin position="36"/>
        <end position="677"/>
    </location>
</feature>
<dbReference type="PANTHER" id="PTHR43283">
    <property type="entry name" value="BETA-LACTAMASE-RELATED"/>
    <property type="match status" value="1"/>
</dbReference>
<name>A0ABN2RM47_9ACTN</name>
<keyword evidence="1" id="KW-1133">Transmembrane helix</keyword>
<feature type="transmembrane region" description="Helical" evidence="1">
    <location>
        <begin position="652"/>
        <end position="672"/>
    </location>
</feature>
<keyword evidence="1" id="KW-0472">Membrane</keyword>
<dbReference type="Gene3D" id="3.40.710.10">
    <property type="entry name" value="DD-peptidase/beta-lactamase superfamily"/>
    <property type="match status" value="1"/>
</dbReference>
<keyword evidence="2" id="KW-0732">Signal</keyword>
<organism evidence="4 5">
    <name type="scientific">Nocardioides panacihumi</name>
    <dbReference type="NCBI Taxonomy" id="400774"/>
    <lineage>
        <taxon>Bacteria</taxon>
        <taxon>Bacillati</taxon>
        <taxon>Actinomycetota</taxon>
        <taxon>Actinomycetes</taxon>
        <taxon>Propionibacteriales</taxon>
        <taxon>Nocardioidaceae</taxon>
        <taxon>Nocardioides</taxon>
    </lineage>
</organism>
<dbReference type="Pfam" id="PF00144">
    <property type="entry name" value="Beta-lactamase"/>
    <property type="match status" value="1"/>
</dbReference>
<dbReference type="RefSeq" id="WP_344047133.1">
    <property type="nucleotide sequence ID" value="NZ_BAAAPB010000004.1"/>
</dbReference>
<dbReference type="InterPro" id="IPR012338">
    <property type="entry name" value="Beta-lactam/transpept-like"/>
</dbReference>
<proteinExistence type="predicted"/>
<evidence type="ECO:0000256" key="1">
    <source>
        <dbReference type="SAM" id="Phobius"/>
    </source>
</evidence>
<evidence type="ECO:0000256" key="2">
    <source>
        <dbReference type="SAM" id="SignalP"/>
    </source>
</evidence>
<evidence type="ECO:0000313" key="5">
    <source>
        <dbReference type="Proteomes" id="UP001500571"/>
    </source>
</evidence>
<dbReference type="PANTHER" id="PTHR43283:SF18">
    <property type="match status" value="1"/>
</dbReference>
<reference evidence="4 5" key="1">
    <citation type="journal article" date="2019" name="Int. J. Syst. Evol. Microbiol.">
        <title>The Global Catalogue of Microorganisms (GCM) 10K type strain sequencing project: providing services to taxonomists for standard genome sequencing and annotation.</title>
        <authorList>
            <consortium name="The Broad Institute Genomics Platform"/>
            <consortium name="The Broad Institute Genome Sequencing Center for Infectious Disease"/>
            <person name="Wu L."/>
            <person name="Ma J."/>
        </authorList>
    </citation>
    <scope>NUCLEOTIDE SEQUENCE [LARGE SCALE GENOMIC DNA]</scope>
    <source>
        <strain evidence="4 5">JCM 15309</strain>
    </source>
</reference>
<keyword evidence="1" id="KW-0812">Transmembrane</keyword>
<feature type="domain" description="Beta-lactamase-related" evidence="3">
    <location>
        <begin position="55"/>
        <end position="374"/>
    </location>
</feature>
<feature type="transmembrane region" description="Helical" evidence="1">
    <location>
        <begin position="571"/>
        <end position="596"/>
    </location>
</feature>
<dbReference type="SUPFAM" id="SSF56601">
    <property type="entry name" value="beta-lactamase/transpeptidase-like"/>
    <property type="match status" value="1"/>
</dbReference>